<feature type="compositionally biased region" description="Low complexity" evidence="3">
    <location>
        <begin position="462"/>
        <end position="479"/>
    </location>
</feature>
<dbReference type="GO" id="GO:0003677">
    <property type="term" value="F:DNA binding"/>
    <property type="evidence" value="ECO:0007669"/>
    <property type="project" value="InterPro"/>
</dbReference>
<dbReference type="GO" id="GO:0006281">
    <property type="term" value="P:DNA repair"/>
    <property type="evidence" value="ECO:0007669"/>
    <property type="project" value="InterPro"/>
</dbReference>
<dbReference type="InterPro" id="IPR045138">
    <property type="entry name" value="MeCP2/MBD4"/>
</dbReference>
<accession>A0A2K1QS85</accession>
<dbReference type="EMBL" id="NKHZ01000049">
    <property type="protein sequence ID" value="PNS17800.1"/>
    <property type="molecule type" value="Genomic_DNA"/>
</dbReference>
<dbReference type="Proteomes" id="UP000243797">
    <property type="component" value="Unassembled WGS sequence"/>
</dbReference>
<feature type="compositionally biased region" description="Acidic residues" evidence="3">
    <location>
        <begin position="739"/>
        <end position="751"/>
    </location>
</feature>
<feature type="compositionally biased region" description="Polar residues" evidence="3">
    <location>
        <begin position="624"/>
        <end position="635"/>
    </location>
</feature>
<feature type="compositionally biased region" description="Basic and acidic residues" evidence="3">
    <location>
        <begin position="310"/>
        <end position="319"/>
    </location>
</feature>
<dbReference type="GO" id="GO:0003824">
    <property type="term" value="F:catalytic activity"/>
    <property type="evidence" value="ECO:0007669"/>
    <property type="project" value="InterPro"/>
</dbReference>
<comment type="subcellular location">
    <subcellularLocation>
        <location evidence="1">Nucleus</location>
    </subcellularLocation>
</comment>
<name>A0A2K1QS85_9PEZI</name>
<protein>
    <recommendedName>
        <fullName evidence="6">HhH-GPD domain-containing protein</fullName>
    </recommendedName>
</protein>
<evidence type="ECO:0008006" key="6">
    <source>
        <dbReference type="Google" id="ProtNLM"/>
    </source>
</evidence>
<feature type="compositionally biased region" description="Low complexity" evidence="3">
    <location>
        <begin position="1496"/>
        <end position="1510"/>
    </location>
</feature>
<reference evidence="4 5" key="1">
    <citation type="submission" date="2017-06" db="EMBL/GenBank/DDBJ databases">
        <title>Draft genome sequence of a variant of Elsinoe murrayae.</title>
        <authorList>
            <person name="Cheng Q."/>
        </authorList>
    </citation>
    <scope>NUCLEOTIDE SEQUENCE [LARGE SCALE GENOMIC DNA]</scope>
    <source>
        <strain evidence="4 5">CQ-2017a</strain>
    </source>
</reference>
<proteinExistence type="predicted"/>
<feature type="region of interest" description="Disordered" evidence="3">
    <location>
        <begin position="1488"/>
        <end position="1510"/>
    </location>
</feature>
<dbReference type="GO" id="GO:0005634">
    <property type="term" value="C:nucleus"/>
    <property type="evidence" value="ECO:0007669"/>
    <property type="project" value="UniProtKB-SubCell"/>
</dbReference>
<feature type="compositionally biased region" description="Low complexity" evidence="3">
    <location>
        <begin position="231"/>
        <end position="242"/>
    </location>
</feature>
<feature type="region of interest" description="Disordered" evidence="3">
    <location>
        <begin position="130"/>
        <end position="183"/>
    </location>
</feature>
<feature type="region of interest" description="Disordered" evidence="3">
    <location>
        <begin position="288"/>
        <end position="563"/>
    </location>
</feature>
<dbReference type="PANTHER" id="PTHR15074:SF0">
    <property type="entry name" value="METHYL-CPG-BINDING DOMAIN PROTEIN 4-LIKE PROTEIN"/>
    <property type="match status" value="1"/>
</dbReference>
<evidence type="ECO:0000256" key="2">
    <source>
        <dbReference type="ARBA" id="ARBA00023242"/>
    </source>
</evidence>
<evidence type="ECO:0000313" key="5">
    <source>
        <dbReference type="Proteomes" id="UP000243797"/>
    </source>
</evidence>
<feature type="compositionally biased region" description="Basic and acidic residues" evidence="3">
    <location>
        <begin position="498"/>
        <end position="525"/>
    </location>
</feature>
<feature type="compositionally biased region" description="Acidic residues" evidence="3">
    <location>
        <begin position="799"/>
        <end position="808"/>
    </location>
</feature>
<feature type="region of interest" description="Disordered" evidence="3">
    <location>
        <begin position="1136"/>
        <end position="1164"/>
    </location>
</feature>
<keyword evidence="5" id="KW-1185">Reference proteome</keyword>
<feature type="compositionally biased region" description="Acidic residues" evidence="3">
    <location>
        <begin position="711"/>
        <end position="727"/>
    </location>
</feature>
<dbReference type="OrthoDB" id="10265068at2759"/>
<organism evidence="4 5">
    <name type="scientific">Sphaceloma murrayae</name>
    <dbReference type="NCBI Taxonomy" id="2082308"/>
    <lineage>
        <taxon>Eukaryota</taxon>
        <taxon>Fungi</taxon>
        <taxon>Dikarya</taxon>
        <taxon>Ascomycota</taxon>
        <taxon>Pezizomycotina</taxon>
        <taxon>Dothideomycetes</taxon>
        <taxon>Dothideomycetidae</taxon>
        <taxon>Myriangiales</taxon>
        <taxon>Elsinoaceae</taxon>
        <taxon>Sphaceloma</taxon>
    </lineage>
</organism>
<evidence type="ECO:0000256" key="1">
    <source>
        <dbReference type="ARBA" id="ARBA00004123"/>
    </source>
</evidence>
<dbReference type="SUPFAM" id="SSF48150">
    <property type="entry name" value="DNA-glycosylase"/>
    <property type="match status" value="1"/>
</dbReference>
<evidence type="ECO:0000256" key="3">
    <source>
        <dbReference type="SAM" id="MobiDB-lite"/>
    </source>
</evidence>
<keyword evidence="2" id="KW-0539">Nucleus</keyword>
<feature type="compositionally biased region" description="Polar residues" evidence="3">
    <location>
        <begin position="1147"/>
        <end position="1156"/>
    </location>
</feature>
<sequence length="1510" mass="166426">MAPPIPSNESIVRLGCKLCDPVSLSRFIFETHPDAPLSTLAEWEENLEHDIPFQDYLDILNNYHIDEKHALVADLLARDTPHTPTPRWQKFLEGAYKYELEELHTTLDLWHHRISIVRFTTQMCIYRGQPVVAPRSPRPPPTPRQRQLPTPHHSSPVVTLQSADPARHLESDPDDAGLNIRGPISPGLAEFRRQARRHFEESEIGRLIASRTFVDLDSGEVGSRQKPIDIETAASGSDTSDSSSDESESALSHKVAPHDTDAHVYHNADGSVEHFSRRRPVRRAAVAKTYNEEEDSDLETSSSSGGAETTNKEPQRNETDENDSDGDESDETQSTNYDLEQSKEDYIADKASLQSVQRHRPNTVGKPLPGHDPTVDSESSSGEDYDTIKRMFNLDTPENRSKGKGKAPATISDEDLVSPSVARRQSSRAEKWNVASSSAAQKCNLKVSDPSYAVPASIPLVSTKGSSSDQTQTTTATKQPPARSPPRRILQRIESTSELDRAHVKNDAQPEDKSSGQRCLRDPQKRPPKSTVLSGKLVMPQNRTLTPGPSNPTPSETLQSEPKSEELDMFTVYNDQKPASSDRPSIGLGMEQALHNQAGTRPVPYTDPRPLDPGVVHWDALNCSETDGEQSMSNNEDARRRYLRKRSSPRVVIPKPSQEIISRFRSSLPPPLDMDETAANKSVDGTTDEDEHRDGDETEDKEVDIASDKDHDEDDDIQDDVDEDNDEVVNVGKPVSHDEDADQGSGDDDDGRNDGMDLDTLNSATSSPLDELSRSPEPTDWQPEQPTLEASATRRYQNDDADDLDDDHDVTAHKKRKSTSAKSDHFQTSPSKRRKAGQSVIVPPPITHKSFGIVQERLWQDPYRLLLATMFLNKTAGKSAMPIFNQLLEAYPTPQALAEAEWDNVFEIIKSLGLQKIRTKKLITFAQMWIESPPCKGRRYRAYNYPMKKNGSDIKPGQILDFDDQDCTGALEIAHLFGCGEYAYDSWRIFCRDVLRGVAIGYNGEGAEPDFEPEWQRVVPKDKELRACLRWMWLREGWDWDPVTGHKQRADDALMLKALRGELAIVETELDGTAVSDLDNGEFSARSGGVVHVSSVHTVNNDTTFEPAKAPMTIAVLAGQSSMDLDTPTPRSVFIDPPPGGALHATTPAQSQPSSDQHNRPIPQPWQTKTWAELEPHLPTDPTASLEDSPLARCAPDATVADRSQETMLSCPREQSISQRFATPAMNTFFTDAPPADSMFLHLPSPTASHPRGDSSSLLDLGPRESEALFQEYVTVNSPFTQEYAERPHALSATNGGVVSRGFPDFFTTAGELPLPPSQAPMPFDHSWDLFTPSTTLAPDPVSSQSQALADAIATRIRGILESSIERLATRLDRRDPQPSAYDTGGLFSACLERRLQLRHSPRVDNHMQALCATAFARAGPSDERHEAPRGWHQGADQRFVSTLGPSRSSFPVGFLEGNNEDGLTSGLHDGGMGVGMGVDMDVGLGVGMGTGTGTGTESNGSGSSPKMEE</sequence>
<dbReference type="PANTHER" id="PTHR15074">
    <property type="entry name" value="METHYL-CPG-BINDING PROTEIN"/>
    <property type="match status" value="1"/>
</dbReference>
<gene>
    <name evidence="4" type="ORF">CAC42_3195</name>
</gene>
<feature type="region of interest" description="Disordered" evidence="3">
    <location>
        <begin position="219"/>
        <end position="259"/>
    </location>
</feature>
<dbReference type="InterPro" id="IPR011257">
    <property type="entry name" value="DNA_glycosylase"/>
</dbReference>
<dbReference type="Gene3D" id="1.10.340.30">
    <property type="entry name" value="Hypothetical protein, domain 2"/>
    <property type="match status" value="1"/>
</dbReference>
<dbReference type="InParanoid" id="A0A2K1QS85"/>
<feature type="compositionally biased region" description="Polar residues" evidence="3">
    <location>
        <begin position="541"/>
        <end position="561"/>
    </location>
</feature>
<feature type="region of interest" description="Disordered" evidence="3">
    <location>
        <begin position="624"/>
        <end position="839"/>
    </location>
</feature>
<feature type="compositionally biased region" description="Acidic residues" evidence="3">
    <location>
        <begin position="320"/>
        <end position="331"/>
    </location>
</feature>
<evidence type="ECO:0000313" key="4">
    <source>
        <dbReference type="EMBL" id="PNS17800.1"/>
    </source>
</evidence>
<feature type="compositionally biased region" description="Polar residues" evidence="3">
    <location>
        <begin position="152"/>
        <end position="162"/>
    </location>
</feature>
<comment type="caution">
    <text evidence="4">The sequence shown here is derived from an EMBL/GenBank/DDBJ whole genome shotgun (WGS) entry which is preliminary data.</text>
</comment>
<dbReference type="STRING" id="2082308.A0A2K1QS85"/>